<organism evidence="2 3">
    <name type="scientific">Brachybacterium paraconglomeratum</name>
    <dbReference type="NCBI Taxonomy" id="173362"/>
    <lineage>
        <taxon>Bacteria</taxon>
        <taxon>Bacillati</taxon>
        <taxon>Actinomycetota</taxon>
        <taxon>Actinomycetes</taxon>
        <taxon>Micrococcales</taxon>
        <taxon>Dermabacteraceae</taxon>
        <taxon>Brachybacterium</taxon>
    </lineage>
</organism>
<accession>A0A921GNS1</accession>
<protein>
    <submittedName>
        <fullName evidence="2">Uncharacterized protein</fullName>
    </submittedName>
</protein>
<reference evidence="2" key="1">
    <citation type="journal article" date="2021" name="PeerJ">
        <title>Extensive microbial diversity within the chicken gut microbiome revealed by metagenomics and culture.</title>
        <authorList>
            <person name="Gilroy R."/>
            <person name="Ravi A."/>
            <person name="Getino M."/>
            <person name="Pursley I."/>
            <person name="Horton D.L."/>
            <person name="Alikhan N.F."/>
            <person name="Baker D."/>
            <person name="Gharbi K."/>
            <person name="Hall N."/>
            <person name="Watson M."/>
            <person name="Adriaenssens E.M."/>
            <person name="Foster-Nyarko E."/>
            <person name="Jarju S."/>
            <person name="Secka A."/>
            <person name="Antonio M."/>
            <person name="Oren A."/>
            <person name="Chaudhuri R.R."/>
            <person name="La Ragione R."/>
            <person name="Hildebrand F."/>
            <person name="Pallen M.J."/>
        </authorList>
    </citation>
    <scope>NUCLEOTIDE SEQUENCE</scope>
    <source>
        <strain evidence="2">1647</strain>
    </source>
</reference>
<comment type="caution">
    <text evidence="2">The sequence shown here is derived from an EMBL/GenBank/DDBJ whole genome shotgun (WGS) entry which is preliminary data.</text>
</comment>
<name>A0A921GNS1_9MICO</name>
<dbReference type="Proteomes" id="UP000775129">
    <property type="component" value="Unassembled WGS sequence"/>
</dbReference>
<feature type="region of interest" description="Disordered" evidence="1">
    <location>
        <begin position="140"/>
        <end position="160"/>
    </location>
</feature>
<proteinExistence type="predicted"/>
<evidence type="ECO:0000313" key="3">
    <source>
        <dbReference type="Proteomes" id="UP000775129"/>
    </source>
</evidence>
<dbReference type="EMBL" id="DYWO01000205">
    <property type="protein sequence ID" value="HJF49529.1"/>
    <property type="molecule type" value="Genomic_DNA"/>
</dbReference>
<reference evidence="2" key="2">
    <citation type="submission" date="2021-09" db="EMBL/GenBank/DDBJ databases">
        <authorList>
            <person name="Gilroy R."/>
        </authorList>
    </citation>
    <scope>NUCLEOTIDE SEQUENCE</scope>
    <source>
        <strain evidence="2">1647</strain>
    </source>
</reference>
<sequence>MQHGDAHAVGLERGGRLERPLDEFDPLDWVLGTAEEAAGWTWDNIGVPVVNGLASFGQAMIDNPAATGTMLLGLGMMALGAAGEGVGIALLPTGLVTFGGGTAAGGVVMVGSAELIAAGAAVTAAGGRILFAEAVNNPQFPTSPRQRMGQATGRDRDRTT</sequence>
<dbReference type="AlphaFoldDB" id="A0A921GNS1"/>
<gene>
    <name evidence="2" type="ORF">K8W24_06980</name>
</gene>
<evidence type="ECO:0000256" key="1">
    <source>
        <dbReference type="SAM" id="MobiDB-lite"/>
    </source>
</evidence>
<evidence type="ECO:0000313" key="2">
    <source>
        <dbReference type="EMBL" id="HJF49529.1"/>
    </source>
</evidence>